<dbReference type="AlphaFoldDB" id="A0A6B9V8D5"/>
<organism evidence="2 3">
    <name type="scientific">Arachis hypogaea</name>
    <name type="common">Peanut</name>
    <dbReference type="NCBI Taxonomy" id="3818"/>
    <lineage>
        <taxon>Eukaryota</taxon>
        <taxon>Viridiplantae</taxon>
        <taxon>Streptophyta</taxon>
        <taxon>Embryophyta</taxon>
        <taxon>Tracheophyta</taxon>
        <taxon>Spermatophyta</taxon>
        <taxon>Magnoliopsida</taxon>
        <taxon>eudicotyledons</taxon>
        <taxon>Gunneridae</taxon>
        <taxon>Pentapetalae</taxon>
        <taxon>rosids</taxon>
        <taxon>fabids</taxon>
        <taxon>Fabales</taxon>
        <taxon>Fabaceae</taxon>
        <taxon>Papilionoideae</taxon>
        <taxon>50 kb inversion clade</taxon>
        <taxon>dalbergioids sensu lato</taxon>
        <taxon>Dalbergieae</taxon>
        <taxon>Pterocarpus clade</taxon>
        <taxon>Arachis</taxon>
    </lineage>
</organism>
<evidence type="ECO:0000313" key="2">
    <source>
        <dbReference type="EMBL" id="QHN77593.1"/>
    </source>
</evidence>
<accession>A0A6B9V8D5</accession>
<evidence type="ECO:0000313" key="3">
    <source>
        <dbReference type="Proteomes" id="UP000464620"/>
    </source>
</evidence>
<feature type="compositionally biased region" description="Polar residues" evidence="1">
    <location>
        <begin position="45"/>
        <end position="59"/>
    </location>
</feature>
<sequence length="59" mass="7036">MERKHTKMEGKHKTEFLKKRAATRSHGQRGRMPNAKKQRHDRMTDTTTHLKQNTYDTVT</sequence>
<feature type="compositionally biased region" description="Basic and acidic residues" evidence="1">
    <location>
        <begin position="1"/>
        <end position="18"/>
    </location>
</feature>
<dbReference type="EMBL" id="CP031001">
    <property type="protein sequence ID" value="QHN77593.1"/>
    <property type="molecule type" value="Genomic_DNA"/>
</dbReference>
<protein>
    <submittedName>
        <fullName evidence="2">Uncharacterized protein</fullName>
    </submittedName>
</protein>
<gene>
    <name evidence="2" type="ORF">DS421_19g654040</name>
</gene>
<evidence type="ECO:0000256" key="1">
    <source>
        <dbReference type="SAM" id="MobiDB-lite"/>
    </source>
</evidence>
<name>A0A6B9V8D5_ARAHY</name>
<reference evidence="2 3" key="1">
    <citation type="submission" date="2020-01" db="EMBL/GenBank/DDBJ databases">
        <title>Genome sequence of Arachis hypogaea, cultivar Shitouqi.</title>
        <authorList>
            <person name="Zhuang W."/>
            <person name="Chen H."/>
            <person name="Varshney R."/>
            <person name="Wang D."/>
            <person name="Ming R."/>
        </authorList>
    </citation>
    <scope>NUCLEOTIDE SEQUENCE [LARGE SCALE GENOMIC DNA]</scope>
    <source>
        <tissue evidence="2">Young leaf</tissue>
    </source>
</reference>
<feature type="region of interest" description="Disordered" evidence="1">
    <location>
        <begin position="1"/>
        <end position="59"/>
    </location>
</feature>
<dbReference type="Proteomes" id="UP000464620">
    <property type="component" value="Chromosome B09"/>
</dbReference>
<feature type="compositionally biased region" description="Basic residues" evidence="1">
    <location>
        <begin position="19"/>
        <end position="40"/>
    </location>
</feature>
<proteinExistence type="predicted"/>